<dbReference type="GO" id="GO:0051603">
    <property type="term" value="P:proteolysis involved in protein catabolic process"/>
    <property type="evidence" value="ECO:0007669"/>
    <property type="project" value="TreeGrafter"/>
</dbReference>
<gene>
    <name evidence="7" type="ORF">CTAYLR_004175</name>
</gene>
<dbReference type="PANTHER" id="PTHR48102:SF7">
    <property type="entry name" value="ATP-DEPENDENT CLP PROTEASE ATP-BINDING SUBUNIT CLPX-LIKE, MITOCHONDRIAL"/>
    <property type="match status" value="1"/>
</dbReference>
<dbReference type="InterPro" id="IPR027417">
    <property type="entry name" value="P-loop_NTPase"/>
</dbReference>
<feature type="region of interest" description="Disordered" evidence="3">
    <location>
        <begin position="686"/>
        <end position="716"/>
    </location>
</feature>
<dbReference type="InterPro" id="IPR050052">
    <property type="entry name" value="ATP-dep_Clp_protease_ClpX"/>
</dbReference>
<feature type="signal peptide" evidence="4">
    <location>
        <begin position="1"/>
        <end position="24"/>
    </location>
</feature>
<protein>
    <recommendedName>
        <fullName evidence="9">AAA+ ATPase domain-containing protein</fullName>
    </recommendedName>
</protein>
<proteinExistence type="predicted"/>
<dbReference type="GO" id="GO:0016887">
    <property type="term" value="F:ATP hydrolysis activity"/>
    <property type="evidence" value="ECO:0007669"/>
    <property type="project" value="InterPro"/>
</dbReference>
<sequence>MSFACVLRRRVVMWLMACAVVARAFLVPLQPMRRGGVVGPQLDHHQRKRSVVVHTLSDTTENNEAADDDDDDDDDDLEPGPLDMFPGIIQRSIVDAIVNAGSSGDEEGKGPKVFMIHATGTTDEEEDNRKNTTDGGEKPIVAWQRAVVRVPPEDSKSYDEFRGALRDSAKLKFLREEYKRSNNNNNNNNEAPPRKKRVDPLERISTFDLRPREVREHLDRFVVRQDEAKKVLSVAICDHYNVVRRCVADEREREADYSKPNILLLGPSGSGKTYVIRTLAKLLGVPFVKADATKFTETGIVGEDAEDLVRQLVDQANGDTTLAQYGIIYVDEVDKLCRDSSAGGLSFSSGVSSRGVQSTFLKVMEETDVSVSKGFGIPEIIFGGGGAKAQGPRRISTKHILFIFSGAFTGLDAKLRKDREHRSIGFGAVNNNKMFSDDDDDDDNSLSSLRSYLSEATSADFVAAGLEPEFVGRIPVRVAVEPLDAKALEQILRTSEGSALKQYERDFEGYGVDLSVDDSFIAAVAREAAAEKTGARGLVTVLERTFRDFKYELPCAGIDRLKATGKTVADPRSALDEILKKATLENADEVRRRDAARFCDHLAAKLDLNTVRFEDEAVDWLVAKSRSDGLALRTLCKQLFGLYDRDKNNIILKAIKASVKTNNQTDLVLPLKFFTDRTTVLRAWFGEAQEDDDEDEDEDEDSPPKREEGEGRPVAQ</sequence>
<feature type="compositionally biased region" description="Acidic residues" evidence="3">
    <location>
        <begin position="688"/>
        <end position="701"/>
    </location>
</feature>
<organism evidence="7 8">
    <name type="scientific">Chrysophaeum taylorii</name>
    <dbReference type="NCBI Taxonomy" id="2483200"/>
    <lineage>
        <taxon>Eukaryota</taxon>
        <taxon>Sar</taxon>
        <taxon>Stramenopiles</taxon>
        <taxon>Ochrophyta</taxon>
        <taxon>Pelagophyceae</taxon>
        <taxon>Pelagomonadales</taxon>
        <taxon>Pelagomonadaceae</taxon>
        <taxon>Chrysophaeum</taxon>
    </lineage>
</organism>
<evidence type="ECO:0000259" key="6">
    <source>
        <dbReference type="SMART" id="SM01086"/>
    </source>
</evidence>
<accession>A0AAD7UMS2</accession>
<dbReference type="Gene3D" id="1.10.8.60">
    <property type="match status" value="1"/>
</dbReference>
<name>A0AAD7UMS2_9STRA</name>
<dbReference type="PANTHER" id="PTHR48102">
    <property type="entry name" value="ATP-DEPENDENT CLP PROTEASE ATP-BINDING SUBUNIT CLPX-LIKE, MITOCHONDRIAL-RELATED"/>
    <property type="match status" value="1"/>
</dbReference>
<evidence type="ECO:0000313" key="8">
    <source>
        <dbReference type="Proteomes" id="UP001230188"/>
    </source>
</evidence>
<evidence type="ECO:0000256" key="2">
    <source>
        <dbReference type="ARBA" id="ARBA00022840"/>
    </source>
</evidence>
<dbReference type="InterPro" id="IPR003959">
    <property type="entry name" value="ATPase_AAA_core"/>
</dbReference>
<evidence type="ECO:0000313" key="7">
    <source>
        <dbReference type="EMBL" id="KAJ8611295.1"/>
    </source>
</evidence>
<keyword evidence="8" id="KW-1185">Reference proteome</keyword>
<reference evidence="7" key="1">
    <citation type="submission" date="2023-01" db="EMBL/GenBank/DDBJ databases">
        <title>Metagenome sequencing of chrysophaentin producing Chrysophaeum taylorii.</title>
        <authorList>
            <person name="Davison J."/>
            <person name="Bewley C."/>
        </authorList>
    </citation>
    <scope>NUCLEOTIDE SEQUENCE</scope>
    <source>
        <strain evidence="7">NIES-1699</strain>
    </source>
</reference>
<evidence type="ECO:0000256" key="1">
    <source>
        <dbReference type="ARBA" id="ARBA00022741"/>
    </source>
</evidence>
<dbReference type="SUPFAM" id="SSF52540">
    <property type="entry name" value="P-loop containing nucleoside triphosphate hydrolases"/>
    <property type="match status" value="1"/>
</dbReference>
<evidence type="ECO:0000259" key="5">
    <source>
        <dbReference type="SMART" id="SM00382"/>
    </source>
</evidence>
<dbReference type="SMART" id="SM00382">
    <property type="entry name" value="AAA"/>
    <property type="match status" value="1"/>
</dbReference>
<keyword evidence="4" id="KW-0732">Signal</keyword>
<comment type="caution">
    <text evidence="7">The sequence shown here is derived from an EMBL/GenBank/DDBJ whole genome shotgun (WGS) entry which is preliminary data.</text>
</comment>
<feature type="domain" description="AAA+ ATPase" evidence="5">
    <location>
        <begin position="258"/>
        <end position="430"/>
    </location>
</feature>
<dbReference type="Proteomes" id="UP001230188">
    <property type="component" value="Unassembled WGS sequence"/>
</dbReference>
<feature type="domain" description="Clp ATPase C-terminal" evidence="6">
    <location>
        <begin position="483"/>
        <end position="568"/>
    </location>
</feature>
<feature type="chain" id="PRO_5042102579" description="AAA+ ATPase domain-containing protein" evidence="4">
    <location>
        <begin position="25"/>
        <end position="716"/>
    </location>
</feature>
<dbReference type="Gene3D" id="3.40.50.300">
    <property type="entry name" value="P-loop containing nucleotide triphosphate hydrolases"/>
    <property type="match status" value="1"/>
</dbReference>
<dbReference type="AlphaFoldDB" id="A0AAD7UMS2"/>
<keyword evidence="1" id="KW-0547">Nucleotide-binding</keyword>
<dbReference type="InterPro" id="IPR003593">
    <property type="entry name" value="AAA+_ATPase"/>
</dbReference>
<dbReference type="GO" id="GO:0005524">
    <property type="term" value="F:ATP binding"/>
    <property type="evidence" value="ECO:0007669"/>
    <property type="project" value="UniProtKB-KW"/>
</dbReference>
<feature type="region of interest" description="Disordered" evidence="3">
    <location>
        <begin position="39"/>
        <end position="82"/>
    </location>
</feature>
<evidence type="ECO:0008006" key="9">
    <source>
        <dbReference type="Google" id="ProtNLM"/>
    </source>
</evidence>
<feature type="region of interest" description="Disordered" evidence="3">
    <location>
        <begin position="177"/>
        <end position="198"/>
    </location>
</feature>
<evidence type="ECO:0000256" key="3">
    <source>
        <dbReference type="SAM" id="MobiDB-lite"/>
    </source>
</evidence>
<dbReference type="Pfam" id="PF07724">
    <property type="entry name" value="AAA_2"/>
    <property type="match status" value="1"/>
</dbReference>
<feature type="compositionally biased region" description="Acidic residues" evidence="3">
    <location>
        <begin position="64"/>
        <end position="78"/>
    </location>
</feature>
<feature type="region of interest" description="Disordered" evidence="3">
    <location>
        <begin position="119"/>
        <end position="139"/>
    </location>
</feature>
<dbReference type="InterPro" id="IPR019489">
    <property type="entry name" value="Clp_ATPase_C"/>
</dbReference>
<evidence type="ECO:0000256" key="4">
    <source>
        <dbReference type="SAM" id="SignalP"/>
    </source>
</evidence>
<feature type="compositionally biased region" description="Basic and acidic residues" evidence="3">
    <location>
        <begin position="127"/>
        <end position="137"/>
    </location>
</feature>
<keyword evidence="2" id="KW-0067">ATP-binding</keyword>
<feature type="compositionally biased region" description="Basic and acidic residues" evidence="3">
    <location>
        <begin position="702"/>
        <end position="716"/>
    </location>
</feature>
<dbReference type="EMBL" id="JAQMWT010000078">
    <property type="protein sequence ID" value="KAJ8611295.1"/>
    <property type="molecule type" value="Genomic_DNA"/>
</dbReference>
<dbReference type="Pfam" id="PF10431">
    <property type="entry name" value="ClpB_D2-small"/>
    <property type="match status" value="1"/>
</dbReference>
<dbReference type="SMART" id="SM01086">
    <property type="entry name" value="ClpB_D2-small"/>
    <property type="match status" value="1"/>
</dbReference>